<feature type="compositionally biased region" description="Basic and acidic residues" evidence="1">
    <location>
        <begin position="187"/>
        <end position="229"/>
    </location>
</feature>
<reference evidence="2 3" key="1">
    <citation type="submission" date="2018-06" db="EMBL/GenBank/DDBJ databases">
        <title>Genomic Encyclopedia of Type Strains, Phase IV (KMG-IV): sequencing the most valuable type-strain genomes for metagenomic binning, comparative biology and taxonomic classification.</title>
        <authorList>
            <person name="Goeker M."/>
        </authorList>
    </citation>
    <scope>NUCLEOTIDE SEQUENCE [LARGE SCALE GENOMIC DNA]</scope>
    <source>
        <strain evidence="2 3">DSM 24875</strain>
    </source>
</reference>
<comment type="caution">
    <text evidence="2">The sequence shown here is derived from an EMBL/GenBank/DDBJ whole genome shotgun (WGS) entry which is preliminary data.</text>
</comment>
<feature type="compositionally biased region" description="Basic and acidic residues" evidence="1">
    <location>
        <begin position="258"/>
        <end position="272"/>
    </location>
</feature>
<feature type="region of interest" description="Disordered" evidence="1">
    <location>
        <begin position="1"/>
        <end position="22"/>
    </location>
</feature>
<proteinExistence type="predicted"/>
<feature type="region of interest" description="Disordered" evidence="1">
    <location>
        <begin position="175"/>
        <end position="316"/>
    </location>
</feature>
<feature type="region of interest" description="Disordered" evidence="1">
    <location>
        <begin position="390"/>
        <end position="418"/>
    </location>
</feature>
<dbReference type="Proteomes" id="UP000253529">
    <property type="component" value="Unassembled WGS sequence"/>
</dbReference>
<organism evidence="2 3">
    <name type="scientific">Roseiarcus fermentans</name>
    <dbReference type="NCBI Taxonomy" id="1473586"/>
    <lineage>
        <taxon>Bacteria</taxon>
        <taxon>Pseudomonadati</taxon>
        <taxon>Pseudomonadota</taxon>
        <taxon>Alphaproteobacteria</taxon>
        <taxon>Hyphomicrobiales</taxon>
        <taxon>Roseiarcaceae</taxon>
        <taxon>Roseiarcus</taxon>
    </lineage>
</organism>
<protein>
    <submittedName>
        <fullName evidence="2">Uncharacterized protein</fullName>
    </submittedName>
</protein>
<feature type="compositionally biased region" description="Basic residues" evidence="1">
    <location>
        <begin position="391"/>
        <end position="401"/>
    </location>
</feature>
<feature type="region of interest" description="Disordered" evidence="1">
    <location>
        <begin position="87"/>
        <end position="114"/>
    </location>
</feature>
<accession>A0A366F1T7</accession>
<keyword evidence="3" id="KW-1185">Reference proteome</keyword>
<feature type="compositionally biased region" description="Basic and acidic residues" evidence="1">
    <location>
        <begin position="1"/>
        <end position="11"/>
    </location>
</feature>
<name>A0A366F1T7_9HYPH</name>
<feature type="compositionally biased region" description="Basic and acidic residues" evidence="1">
    <location>
        <begin position="238"/>
        <end position="250"/>
    </location>
</feature>
<dbReference type="EMBL" id="QNRK01000024">
    <property type="protein sequence ID" value="RBP08632.1"/>
    <property type="molecule type" value="Genomic_DNA"/>
</dbReference>
<dbReference type="AlphaFoldDB" id="A0A366F1T7"/>
<gene>
    <name evidence="2" type="ORF">DFR50_12418</name>
</gene>
<sequence length="434" mass="48906">MIGGPSERDRQAQGAQPRIDEIEQHRVFQREQTGEPGIVGVAHGQARLEAIDVAVGGELRRREPKLPRRRDVFRVVDDQIGPARLHERQIEGARLGRRPSGRSDDDLDVSGQVERDEARQGLAVAPLDHELDVQFTLGIIERVQRADELRNDLLLAIGRDDDGIDRQFLVGETARPPLLGVRHRRQRPEPDRRQEQDPQHGGGDRRQGPGARGRERRPERGDEPDRGDLPARQSGPGGERDGEARERPVEDVAGALRANERVEPLRRRDREALGTQAPRQRHVDQPGNHRRARRDHRPGAAVRRGERGDPAAQGLGGLEVLGETGRAEIIGAAEPARQRAVVAFLVDCARGENGVERTDVGGRARDCGHERIERRPRFDRDLEFGRDRAVRRPRRRQAATRRAHELRPARLGASRPLRPSLHRVTRRALMRPER</sequence>
<evidence type="ECO:0000256" key="1">
    <source>
        <dbReference type="SAM" id="MobiDB-lite"/>
    </source>
</evidence>
<evidence type="ECO:0000313" key="2">
    <source>
        <dbReference type="EMBL" id="RBP08632.1"/>
    </source>
</evidence>
<evidence type="ECO:0000313" key="3">
    <source>
        <dbReference type="Proteomes" id="UP000253529"/>
    </source>
</evidence>